<name>A0A947D6V9_9HYPH</name>
<organism evidence="2 3">
    <name type="scientific">Prosthecodimorpha staleyi</name>
    <dbReference type="NCBI Taxonomy" id="2840188"/>
    <lineage>
        <taxon>Bacteria</taxon>
        <taxon>Pseudomonadati</taxon>
        <taxon>Pseudomonadota</taxon>
        <taxon>Alphaproteobacteria</taxon>
        <taxon>Hyphomicrobiales</taxon>
        <taxon>Ancalomicrobiaceae</taxon>
        <taxon>Prosthecodimorpha</taxon>
    </lineage>
</organism>
<dbReference type="SMART" id="SM00530">
    <property type="entry name" value="HTH_XRE"/>
    <property type="match status" value="1"/>
</dbReference>
<evidence type="ECO:0000313" key="3">
    <source>
        <dbReference type="Proteomes" id="UP000766595"/>
    </source>
</evidence>
<sequence>MVVKKKLVRQQDLTGFGPWVRREREKLDIPLNVFAREIDISPAYWSRIERGLENAPKDELILAACERLGLDTDQAFVEAQRLPPDVRDDISTALRAYREFKNRPR</sequence>
<dbReference type="EMBL" id="JAHHZF010000010">
    <property type="protein sequence ID" value="MBT9291820.1"/>
    <property type="molecule type" value="Genomic_DNA"/>
</dbReference>
<dbReference type="RefSeq" id="WP_140939955.1">
    <property type="nucleotide sequence ID" value="NZ_JAHHZF010000010.1"/>
</dbReference>
<keyword evidence="3" id="KW-1185">Reference proteome</keyword>
<dbReference type="Pfam" id="PF13560">
    <property type="entry name" value="HTH_31"/>
    <property type="match status" value="1"/>
</dbReference>
<dbReference type="Gene3D" id="1.10.260.40">
    <property type="entry name" value="lambda repressor-like DNA-binding domains"/>
    <property type="match status" value="1"/>
</dbReference>
<dbReference type="PROSITE" id="PS50943">
    <property type="entry name" value="HTH_CROC1"/>
    <property type="match status" value="1"/>
</dbReference>
<dbReference type="InterPro" id="IPR010982">
    <property type="entry name" value="Lambda_DNA-bd_dom_sf"/>
</dbReference>
<gene>
    <name evidence="2" type="ORF">KL771_20305</name>
</gene>
<proteinExistence type="predicted"/>
<dbReference type="InterPro" id="IPR001387">
    <property type="entry name" value="Cro/C1-type_HTH"/>
</dbReference>
<dbReference type="Proteomes" id="UP000766595">
    <property type="component" value="Unassembled WGS sequence"/>
</dbReference>
<dbReference type="SUPFAM" id="SSF47413">
    <property type="entry name" value="lambda repressor-like DNA-binding domains"/>
    <property type="match status" value="1"/>
</dbReference>
<accession>A0A947D6V9</accession>
<dbReference type="GO" id="GO:0003677">
    <property type="term" value="F:DNA binding"/>
    <property type="evidence" value="ECO:0007669"/>
    <property type="project" value="InterPro"/>
</dbReference>
<feature type="domain" description="HTH cro/C1-type" evidence="1">
    <location>
        <begin position="20"/>
        <end position="75"/>
    </location>
</feature>
<evidence type="ECO:0000259" key="1">
    <source>
        <dbReference type="PROSITE" id="PS50943"/>
    </source>
</evidence>
<evidence type="ECO:0000313" key="2">
    <source>
        <dbReference type="EMBL" id="MBT9291820.1"/>
    </source>
</evidence>
<protein>
    <submittedName>
        <fullName evidence="2">Helix-turn-helix transcriptional regulator</fullName>
    </submittedName>
</protein>
<comment type="caution">
    <text evidence="2">The sequence shown here is derived from an EMBL/GenBank/DDBJ whole genome shotgun (WGS) entry which is preliminary data.</text>
</comment>
<reference evidence="2 3" key="1">
    <citation type="submission" date="2021-06" db="EMBL/GenBank/DDBJ databases">
        <authorList>
            <person name="Grouzdev D.S."/>
            <person name="Koziaeva V."/>
        </authorList>
    </citation>
    <scope>NUCLEOTIDE SEQUENCE [LARGE SCALE GENOMIC DNA]</scope>
    <source>
        <strain evidence="2 3">22</strain>
    </source>
</reference>
<dbReference type="CDD" id="cd00093">
    <property type="entry name" value="HTH_XRE"/>
    <property type="match status" value="1"/>
</dbReference>
<dbReference type="AlphaFoldDB" id="A0A947D6V9"/>